<evidence type="ECO:0000313" key="5">
    <source>
        <dbReference type="Proteomes" id="UP001254608"/>
    </source>
</evidence>
<keyword evidence="4" id="KW-0456">Lyase</keyword>
<dbReference type="EMBL" id="JAVRIC010000006">
    <property type="protein sequence ID" value="MDT0496993.1"/>
    <property type="molecule type" value="Genomic_DNA"/>
</dbReference>
<reference evidence="4 5" key="1">
    <citation type="submission" date="2023-09" db="EMBL/GenBank/DDBJ databases">
        <authorList>
            <person name="Rey-Velasco X."/>
        </authorList>
    </citation>
    <scope>NUCLEOTIDE SEQUENCE [LARGE SCALE GENOMIC DNA]</scope>
    <source>
        <strain evidence="4 5">W345</strain>
    </source>
</reference>
<dbReference type="CDD" id="cd00254">
    <property type="entry name" value="LT-like"/>
    <property type="match status" value="1"/>
</dbReference>
<sequence length="199" mass="22754">MLGPASTIRFGLASLILVLCGLGAPKAWAQQGIEDPDPELRRQLIAAVTAADSFEDRFDAEVWLLDMSQRLRRFMPEREQRLEFLRQVHAEATRAKLSPEIVLAVIEVESHFERFALSVAGAQGYMQVMPFWIQEIGRPDDNLFLAATNLRYGCTILKFYLDRENGNLVNALARYNGSYGRPQYPYKVLEALNRRWYQG</sequence>
<proteinExistence type="inferred from homology"/>
<keyword evidence="5" id="KW-1185">Reference proteome</keyword>
<comment type="caution">
    <text evidence="4">The sequence shown here is derived from an EMBL/GenBank/DDBJ whole genome shotgun (WGS) entry which is preliminary data.</text>
</comment>
<dbReference type="Proteomes" id="UP001254608">
    <property type="component" value="Unassembled WGS sequence"/>
</dbReference>
<feature type="domain" description="Transglycosylase SLT" evidence="3">
    <location>
        <begin position="90"/>
        <end position="180"/>
    </location>
</feature>
<evidence type="ECO:0000256" key="1">
    <source>
        <dbReference type="ARBA" id="ARBA00007734"/>
    </source>
</evidence>
<comment type="similarity">
    <text evidence="1">Belongs to the transglycosylase Slt family.</text>
</comment>
<dbReference type="Pfam" id="PF01464">
    <property type="entry name" value="SLT"/>
    <property type="match status" value="1"/>
</dbReference>
<dbReference type="RefSeq" id="WP_311364386.1">
    <property type="nucleotide sequence ID" value="NZ_JAVRIC010000006.1"/>
</dbReference>
<feature type="signal peptide" evidence="2">
    <location>
        <begin position="1"/>
        <end position="29"/>
    </location>
</feature>
<dbReference type="SUPFAM" id="SSF53955">
    <property type="entry name" value="Lysozyme-like"/>
    <property type="match status" value="1"/>
</dbReference>
<gene>
    <name evidence="4" type="ORF">RM530_06385</name>
</gene>
<accession>A0ABU2WHI5</accession>
<dbReference type="InterPro" id="IPR008258">
    <property type="entry name" value="Transglycosylase_SLT_dom_1"/>
</dbReference>
<dbReference type="PANTHER" id="PTHR37423">
    <property type="entry name" value="SOLUBLE LYTIC MUREIN TRANSGLYCOSYLASE-RELATED"/>
    <property type="match status" value="1"/>
</dbReference>
<organism evidence="4 5">
    <name type="scientific">Banduia mediterranea</name>
    <dbReference type="NCBI Taxonomy" id="3075609"/>
    <lineage>
        <taxon>Bacteria</taxon>
        <taxon>Pseudomonadati</taxon>
        <taxon>Pseudomonadota</taxon>
        <taxon>Gammaproteobacteria</taxon>
        <taxon>Nevskiales</taxon>
        <taxon>Algiphilaceae</taxon>
        <taxon>Banduia</taxon>
    </lineage>
</organism>
<protein>
    <submittedName>
        <fullName evidence="4">Lytic transglycosylase domain-containing protein</fullName>
        <ecNumber evidence="4">4.2.2.n1</ecNumber>
    </submittedName>
</protein>
<name>A0ABU2WHI5_9GAMM</name>
<evidence type="ECO:0000259" key="3">
    <source>
        <dbReference type="Pfam" id="PF01464"/>
    </source>
</evidence>
<evidence type="ECO:0000313" key="4">
    <source>
        <dbReference type="EMBL" id="MDT0496993.1"/>
    </source>
</evidence>
<feature type="chain" id="PRO_5045607319" evidence="2">
    <location>
        <begin position="30"/>
        <end position="199"/>
    </location>
</feature>
<dbReference type="GO" id="GO:0016829">
    <property type="term" value="F:lyase activity"/>
    <property type="evidence" value="ECO:0007669"/>
    <property type="project" value="UniProtKB-KW"/>
</dbReference>
<dbReference type="EC" id="4.2.2.n1" evidence="4"/>
<dbReference type="InterPro" id="IPR023346">
    <property type="entry name" value="Lysozyme-like_dom_sf"/>
</dbReference>
<dbReference type="Gene3D" id="1.10.530.10">
    <property type="match status" value="1"/>
</dbReference>
<evidence type="ECO:0000256" key="2">
    <source>
        <dbReference type="SAM" id="SignalP"/>
    </source>
</evidence>
<dbReference type="PANTHER" id="PTHR37423:SF2">
    <property type="entry name" value="MEMBRANE-BOUND LYTIC MUREIN TRANSGLYCOSYLASE C"/>
    <property type="match status" value="1"/>
</dbReference>
<keyword evidence="2" id="KW-0732">Signal</keyword>